<dbReference type="Pfam" id="PF00857">
    <property type="entry name" value="Isochorismatase"/>
    <property type="match status" value="1"/>
</dbReference>
<keyword evidence="4" id="KW-0378">Hydrolase</keyword>
<dbReference type="AlphaFoldDB" id="A0A1S3DIW9"/>
<dbReference type="GO" id="GO:0046872">
    <property type="term" value="F:metal ion binding"/>
    <property type="evidence" value="ECO:0007669"/>
    <property type="project" value="UniProtKB-KW"/>
</dbReference>
<keyword evidence="3" id="KW-0479">Metal-binding</keyword>
<dbReference type="InterPro" id="IPR036380">
    <property type="entry name" value="Isochorismatase-like_sf"/>
</dbReference>
<dbReference type="STRING" id="121845.A0A1S3DIW9"/>
<keyword evidence="2" id="KW-0662">Pyridine nucleotide biosynthesis</keyword>
<sequence length="406" mass="46434">MAEKNTLFDWNQDGLIDREEFAFCWNRWIKVIVRPKSALLVINVQNDFVSGTLNMSQRSAKQNGLQVIEPINKLLDTVNFNAVFYSLDWHPSNHISFIDNIKLRKIHYTSTVQPEDAQTYDTVVFDGDTPMKQKLWPRHCVQDSWGAELHKDLKIVDNAIKVYMGTDPEEDSYSVFWDSKKLKRTSLAKQLEAKKVTDVYVCGLAYDVCVGASAIDAITIGYRTILIEDCCRGMDLDDIERTRNTILENYGSCVQSDEVKSMVEGKDRRPELGLKLALELKAKCIGSLYVRVIESKDRRPELGLKLALELKAKSKSSSMIEDRWIKVIVRPNSALLVINVQNDFVSGTLNLSQRSAKQNGLQVIEPINKLLDTVNFNAVFYALDWHPMWYKGHYTSFGATWYDLTQ</sequence>
<proteinExistence type="inferred from homology"/>
<keyword evidence="9" id="KW-1185">Reference proteome</keyword>
<dbReference type="InterPro" id="IPR000868">
    <property type="entry name" value="Isochorismatase-like_dom"/>
</dbReference>
<dbReference type="PANTHER" id="PTHR11080">
    <property type="entry name" value="PYRAZINAMIDASE/NICOTINAMIDASE"/>
    <property type="match status" value="1"/>
</dbReference>
<accession>A0A1S3DIW9</accession>
<dbReference type="GeneID" id="103519272"/>
<dbReference type="CDD" id="cd01011">
    <property type="entry name" value="nicotinamidase"/>
    <property type="match status" value="1"/>
</dbReference>
<dbReference type="PaxDb" id="121845-A0A1S3DIW9"/>
<gene>
    <name evidence="10" type="primary">LOC103519272</name>
</gene>
<dbReference type="PANTHER" id="PTHR11080:SF2">
    <property type="entry name" value="LD05707P"/>
    <property type="match status" value="1"/>
</dbReference>
<evidence type="ECO:0000256" key="7">
    <source>
        <dbReference type="ARBA" id="ARBA00043224"/>
    </source>
</evidence>
<organism evidence="9 10">
    <name type="scientific">Diaphorina citri</name>
    <name type="common">Asian citrus psyllid</name>
    <dbReference type="NCBI Taxonomy" id="121845"/>
    <lineage>
        <taxon>Eukaryota</taxon>
        <taxon>Metazoa</taxon>
        <taxon>Ecdysozoa</taxon>
        <taxon>Arthropoda</taxon>
        <taxon>Hexapoda</taxon>
        <taxon>Insecta</taxon>
        <taxon>Pterygota</taxon>
        <taxon>Neoptera</taxon>
        <taxon>Paraneoptera</taxon>
        <taxon>Hemiptera</taxon>
        <taxon>Sternorrhyncha</taxon>
        <taxon>Psylloidea</taxon>
        <taxon>Psyllidae</taxon>
        <taxon>Diaphorininae</taxon>
        <taxon>Diaphorina</taxon>
    </lineage>
</organism>
<protein>
    <recommendedName>
        <fullName evidence="6">nicotinamidase</fullName>
        <ecNumber evidence="6">3.5.1.19</ecNumber>
    </recommendedName>
    <alternativeName>
        <fullName evidence="7">Nicotinamide deamidase</fullName>
    </alternativeName>
</protein>
<dbReference type="GO" id="GO:0008936">
    <property type="term" value="F:nicotinamidase activity"/>
    <property type="evidence" value="ECO:0007669"/>
    <property type="project" value="UniProtKB-EC"/>
</dbReference>
<dbReference type="Proteomes" id="UP000079169">
    <property type="component" value="Unplaced"/>
</dbReference>
<dbReference type="Gene3D" id="3.40.50.850">
    <property type="entry name" value="Isochorismatase-like"/>
    <property type="match status" value="2"/>
</dbReference>
<dbReference type="SUPFAM" id="SSF52499">
    <property type="entry name" value="Isochorismatase-like hydrolases"/>
    <property type="match status" value="2"/>
</dbReference>
<evidence type="ECO:0000256" key="3">
    <source>
        <dbReference type="ARBA" id="ARBA00022723"/>
    </source>
</evidence>
<dbReference type="KEGG" id="dci:103519272"/>
<dbReference type="InterPro" id="IPR052347">
    <property type="entry name" value="Isochorismatase_Nicotinamidase"/>
</dbReference>
<evidence type="ECO:0000256" key="2">
    <source>
        <dbReference type="ARBA" id="ARBA00022642"/>
    </source>
</evidence>
<evidence type="ECO:0000256" key="6">
    <source>
        <dbReference type="ARBA" id="ARBA00039017"/>
    </source>
</evidence>
<comment type="similarity">
    <text evidence="1">Belongs to the isochorismatase family.</text>
</comment>
<evidence type="ECO:0000256" key="1">
    <source>
        <dbReference type="ARBA" id="ARBA00006336"/>
    </source>
</evidence>
<dbReference type="OMA" id="NANETMQ"/>
<evidence type="ECO:0000256" key="4">
    <source>
        <dbReference type="ARBA" id="ARBA00022801"/>
    </source>
</evidence>
<evidence type="ECO:0000259" key="8">
    <source>
        <dbReference type="Pfam" id="PF00857"/>
    </source>
</evidence>
<evidence type="ECO:0000256" key="5">
    <source>
        <dbReference type="ARBA" id="ARBA00037900"/>
    </source>
</evidence>
<name>A0A1S3DIW9_DIACI</name>
<dbReference type="RefSeq" id="XP_008482579.1">
    <property type="nucleotide sequence ID" value="XM_008484357.1"/>
</dbReference>
<evidence type="ECO:0000313" key="10">
    <source>
        <dbReference type="RefSeq" id="XP_008482579.1"/>
    </source>
</evidence>
<comment type="pathway">
    <text evidence="5">Cofactor biosynthesis; nicotinate biosynthesis; nicotinate from nicotinamide: step 1/1.</text>
</comment>
<dbReference type="EC" id="3.5.1.19" evidence="6"/>
<dbReference type="GO" id="GO:0019363">
    <property type="term" value="P:pyridine nucleotide biosynthetic process"/>
    <property type="evidence" value="ECO:0007669"/>
    <property type="project" value="UniProtKB-KW"/>
</dbReference>
<feature type="domain" description="Isochorismatase-like" evidence="8">
    <location>
        <begin position="37"/>
        <end position="243"/>
    </location>
</feature>
<evidence type="ECO:0000313" key="9">
    <source>
        <dbReference type="Proteomes" id="UP000079169"/>
    </source>
</evidence>
<reference evidence="10" key="1">
    <citation type="submission" date="2025-08" db="UniProtKB">
        <authorList>
            <consortium name="RefSeq"/>
        </authorList>
    </citation>
    <scope>IDENTIFICATION</scope>
</reference>